<dbReference type="Pfam" id="PF13614">
    <property type="entry name" value="AAA_31"/>
    <property type="match status" value="1"/>
</dbReference>
<accession>A0A410P6X4</accession>
<dbReference type="PANTHER" id="PTHR13696:SF52">
    <property type="entry name" value="PARA FAMILY PROTEIN CT_582"/>
    <property type="match status" value="1"/>
</dbReference>
<dbReference type="OrthoDB" id="9815116at2"/>
<organism evidence="3 4">
    <name type="scientific">Velamenicoccus archaeovorus</name>
    <dbReference type="NCBI Taxonomy" id="1930593"/>
    <lineage>
        <taxon>Bacteria</taxon>
        <taxon>Pseudomonadati</taxon>
        <taxon>Candidatus Omnitrophota</taxon>
        <taxon>Candidatus Velamenicoccus</taxon>
    </lineage>
</organism>
<protein>
    <submittedName>
        <fullName evidence="3">Sporulation initiation inhibitor Soj</fullName>
    </submittedName>
</protein>
<dbReference type="SUPFAM" id="SSF52540">
    <property type="entry name" value="P-loop containing nucleoside triphosphate hydrolases"/>
    <property type="match status" value="1"/>
</dbReference>
<keyword evidence="4" id="KW-1185">Reference proteome</keyword>
<dbReference type="RefSeq" id="WP_128700910.1">
    <property type="nucleotide sequence ID" value="NZ_CP019384.1"/>
</dbReference>
<dbReference type="Proteomes" id="UP000287243">
    <property type="component" value="Chromosome"/>
</dbReference>
<sequence length="276" mass="30235">MSKIIAVCNQKGGTGKTTTSINLSVYLALEGHRVLLIDSDPQGNSTSGLGIDKNSIEKSLYHILINHVEAKDVVLKTKVENLFLIPSNIDLIGAEVELVEEAQREVRLKRSLDAIKDTFDYVIIDCPPSLGILTLNSLVAATSVIIPVQCEYYALEGLGQLTKTINLIKENLNPILEIEGVLLTMADFRTNLTSEVINETRNFFRDRVFETIIPRSIRLSEAPGFGKSIYEYDKSSIGAQKYGALAKEVLGTGTGEQVSHEVPLAAESNQPETENS</sequence>
<dbReference type="KEGG" id="vai:BU251_09535"/>
<reference evidence="3 4" key="1">
    <citation type="submission" date="2017-01" db="EMBL/GenBank/DDBJ databases">
        <title>First insights into the biology of 'candidatus Vampirococcus archaeovorus'.</title>
        <authorList>
            <person name="Kizina J."/>
            <person name="Jordan S."/>
            <person name="Stueber K."/>
            <person name="Reinhardt R."/>
            <person name="Harder J."/>
        </authorList>
    </citation>
    <scope>NUCLEOTIDE SEQUENCE [LARGE SCALE GENOMIC DNA]</scope>
    <source>
        <strain evidence="3 4">LiM</strain>
    </source>
</reference>
<feature type="domain" description="AAA" evidence="2">
    <location>
        <begin position="2"/>
        <end position="178"/>
    </location>
</feature>
<gene>
    <name evidence="3" type="ORF">BU251_09535</name>
</gene>
<dbReference type="CDD" id="cd02042">
    <property type="entry name" value="ParAB_family"/>
    <property type="match status" value="1"/>
</dbReference>
<evidence type="ECO:0000256" key="1">
    <source>
        <dbReference type="SAM" id="MobiDB-lite"/>
    </source>
</evidence>
<proteinExistence type="predicted"/>
<name>A0A410P6X4_VELA1</name>
<feature type="region of interest" description="Disordered" evidence="1">
    <location>
        <begin position="254"/>
        <end position="276"/>
    </location>
</feature>
<dbReference type="Gene3D" id="3.40.50.300">
    <property type="entry name" value="P-loop containing nucleotide triphosphate hydrolases"/>
    <property type="match status" value="1"/>
</dbReference>
<dbReference type="InterPro" id="IPR025669">
    <property type="entry name" value="AAA_dom"/>
</dbReference>
<feature type="compositionally biased region" description="Polar residues" evidence="1">
    <location>
        <begin position="267"/>
        <end position="276"/>
    </location>
</feature>
<dbReference type="PANTHER" id="PTHR13696">
    <property type="entry name" value="P-LOOP CONTAINING NUCLEOSIDE TRIPHOSPHATE HYDROLASE"/>
    <property type="match status" value="1"/>
</dbReference>
<evidence type="ECO:0000313" key="3">
    <source>
        <dbReference type="EMBL" id="QAT17945.1"/>
    </source>
</evidence>
<dbReference type="InterPro" id="IPR027417">
    <property type="entry name" value="P-loop_NTPase"/>
</dbReference>
<evidence type="ECO:0000259" key="2">
    <source>
        <dbReference type="Pfam" id="PF13614"/>
    </source>
</evidence>
<dbReference type="InterPro" id="IPR050678">
    <property type="entry name" value="DNA_Partitioning_ATPase"/>
</dbReference>
<evidence type="ECO:0000313" key="4">
    <source>
        <dbReference type="Proteomes" id="UP000287243"/>
    </source>
</evidence>
<dbReference type="EMBL" id="CP019384">
    <property type="protein sequence ID" value="QAT17945.1"/>
    <property type="molecule type" value="Genomic_DNA"/>
</dbReference>
<dbReference type="AlphaFoldDB" id="A0A410P6X4"/>
<dbReference type="FunFam" id="3.40.50.300:FF:000285">
    <property type="entry name" value="Sporulation initiation inhibitor Soj"/>
    <property type="match status" value="1"/>
</dbReference>